<sequence>MRQIWRAYLVIELRSSPVLARMQGYFGKRKLSTEHPTNNHILDPNNNLIGLDNNNNLIGLNNNTTIIDSKAGALLTSTPETTIETQTTNKHTQSKLIQETQTLN</sequence>
<keyword evidence="3" id="KW-1185">Reference proteome</keyword>
<name>A0A8X6UJH4_NEPPI</name>
<feature type="compositionally biased region" description="Low complexity" evidence="1">
    <location>
        <begin position="82"/>
        <end position="91"/>
    </location>
</feature>
<protein>
    <submittedName>
        <fullName evidence="2">Uncharacterized protein</fullName>
    </submittedName>
</protein>
<organism evidence="2 3">
    <name type="scientific">Nephila pilipes</name>
    <name type="common">Giant wood spider</name>
    <name type="synonym">Nephila maculata</name>
    <dbReference type="NCBI Taxonomy" id="299642"/>
    <lineage>
        <taxon>Eukaryota</taxon>
        <taxon>Metazoa</taxon>
        <taxon>Ecdysozoa</taxon>
        <taxon>Arthropoda</taxon>
        <taxon>Chelicerata</taxon>
        <taxon>Arachnida</taxon>
        <taxon>Araneae</taxon>
        <taxon>Araneomorphae</taxon>
        <taxon>Entelegynae</taxon>
        <taxon>Araneoidea</taxon>
        <taxon>Nephilidae</taxon>
        <taxon>Nephila</taxon>
    </lineage>
</organism>
<reference evidence="2" key="1">
    <citation type="submission" date="2020-08" db="EMBL/GenBank/DDBJ databases">
        <title>Multicomponent nature underlies the extraordinary mechanical properties of spider dragline silk.</title>
        <authorList>
            <person name="Kono N."/>
            <person name="Nakamura H."/>
            <person name="Mori M."/>
            <person name="Yoshida Y."/>
            <person name="Ohtoshi R."/>
            <person name="Malay A.D."/>
            <person name="Moran D.A.P."/>
            <person name="Tomita M."/>
            <person name="Numata K."/>
            <person name="Arakawa K."/>
        </authorList>
    </citation>
    <scope>NUCLEOTIDE SEQUENCE</scope>
</reference>
<dbReference type="EMBL" id="BMAW01030489">
    <property type="protein sequence ID" value="GFU16660.1"/>
    <property type="molecule type" value="Genomic_DNA"/>
</dbReference>
<dbReference type="AlphaFoldDB" id="A0A8X6UJH4"/>
<dbReference type="Proteomes" id="UP000887013">
    <property type="component" value="Unassembled WGS sequence"/>
</dbReference>
<evidence type="ECO:0000256" key="1">
    <source>
        <dbReference type="SAM" id="MobiDB-lite"/>
    </source>
</evidence>
<accession>A0A8X6UJH4</accession>
<comment type="caution">
    <text evidence="2">The sequence shown here is derived from an EMBL/GenBank/DDBJ whole genome shotgun (WGS) entry which is preliminary data.</text>
</comment>
<evidence type="ECO:0000313" key="3">
    <source>
        <dbReference type="Proteomes" id="UP000887013"/>
    </source>
</evidence>
<evidence type="ECO:0000313" key="2">
    <source>
        <dbReference type="EMBL" id="GFU16660.1"/>
    </source>
</evidence>
<feature type="compositionally biased region" description="Polar residues" evidence="1">
    <location>
        <begin position="94"/>
        <end position="104"/>
    </location>
</feature>
<feature type="region of interest" description="Disordered" evidence="1">
    <location>
        <begin position="82"/>
        <end position="104"/>
    </location>
</feature>
<proteinExistence type="predicted"/>
<gene>
    <name evidence="2" type="ORF">NPIL_206381</name>
</gene>